<dbReference type="InterPro" id="IPR029052">
    <property type="entry name" value="Metallo-depent_PP-like"/>
</dbReference>
<accession>A0ABD5ZGH4</accession>
<keyword evidence="1" id="KW-0479">Metal-binding</keyword>
<dbReference type="EMBL" id="JBHTAA010000005">
    <property type="protein sequence ID" value="MFC7204184.1"/>
    <property type="molecule type" value="Genomic_DNA"/>
</dbReference>
<comment type="caution">
    <text evidence="6">The sequence shown here is derived from an EMBL/GenBank/DDBJ whole genome shotgun (WGS) entry which is preliminary data.</text>
</comment>
<evidence type="ECO:0000313" key="7">
    <source>
        <dbReference type="Proteomes" id="UP001596481"/>
    </source>
</evidence>
<keyword evidence="3" id="KW-0408">Iron</keyword>
<keyword evidence="2 6" id="KW-0378">Hydrolase</keyword>
<dbReference type="InterPro" id="IPR004843">
    <property type="entry name" value="Calcineurin-like_PHP"/>
</dbReference>
<evidence type="ECO:0000313" key="6">
    <source>
        <dbReference type="EMBL" id="MFC7204184.1"/>
    </source>
</evidence>
<dbReference type="EC" id="3.1.-.-" evidence="6"/>
<evidence type="ECO:0000256" key="4">
    <source>
        <dbReference type="ARBA" id="ARBA00025742"/>
    </source>
</evidence>
<comment type="similarity">
    <text evidence="4">Belongs to the cyclic nucleotide phosphodiesterase class-III family.</text>
</comment>
<dbReference type="SUPFAM" id="SSF56300">
    <property type="entry name" value="Metallo-dependent phosphatases"/>
    <property type="match status" value="1"/>
</dbReference>
<dbReference type="PANTHER" id="PTHR42988">
    <property type="entry name" value="PHOSPHOHYDROLASE"/>
    <property type="match status" value="1"/>
</dbReference>
<evidence type="ECO:0000259" key="5">
    <source>
        <dbReference type="Pfam" id="PF00149"/>
    </source>
</evidence>
<organism evidence="6 7">
    <name type="scientific">Haloferax namakaokahaiae</name>
    <dbReference type="NCBI Taxonomy" id="1748331"/>
    <lineage>
        <taxon>Archaea</taxon>
        <taxon>Methanobacteriati</taxon>
        <taxon>Methanobacteriota</taxon>
        <taxon>Stenosarchaea group</taxon>
        <taxon>Halobacteria</taxon>
        <taxon>Halobacteriales</taxon>
        <taxon>Haloferacaceae</taxon>
        <taxon>Haloferax</taxon>
    </lineage>
</organism>
<sequence>MMSHPASEPGPVVARVARPVSRTPTRLALVSDPHVTPTGTGTWKVYHRTEDRLQTALVTIETLDVDATVFLGDLTRDGRPAEYDALDSLLDSFAGPWFSVPGNHDVPKQWEDDDSPTPTEFADRYAPGSLPFHTRVNDIDLIGLDSASGGDDLSLLDTHEGVIPDHHLHWLDDHLADATNPLVALHHNLFHPRQHTGQFPDGDFYQLRNADELVELLARHNVPLVFSGHIHWPATTVRDGVREFIAPATCSFPQAFLVADITRNGTEIRLVPLADERGTAEAYTRAKSGSAHGQGIAAHADRGVLSSFPLVSEWTPSPHVGTDVPGAIRWR</sequence>
<dbReference type="GO" id="GO:0046872">
    <property type="term" value="F:metal ion binding"/>
    <property type="evidence" value="ECO:0007669"/>
    <property type="project" value="UniProtKB-KW"/>
</dbReference>
<evidence type="ECO:0000256" key="3">
    <source>
        <dbReference type="ARBA" id="ARBA00023004"/>
    </source>
</evidence>
<dbReference type="PANTHER" id="PTHR42988:SF2">
    <property type="entry name" value="CYCLIC NUCLEOTIDE PHOSPHODIESTERASE CBUA0032-RELATED"/>
    <property type="match status" value="1"/>
</dbReference>
<dbReference type="Pfam" id="PF00149">
    <property type="entry name" value="Metallophos"/>
    <property type="match status" value="1"/>
</dbReference>
<reference evidence="6 7" key="1">
    <citation type="journal article" date="2019" name="Int. J. Syst. Evol. Microbiol.">
        <title>The Global Catalogue of Microorganisms (GCM) 10K type strain sequencing project: providing services to taxonomists for standard genome sequencing and annotation.</title>
        <authorList>
            <consortium name="The Broad Institute Genomics Platform"/>
            <consortium name="The Broad Institute Genome Sequencing Center for Infectious Disease"/>
            <person name="Wu L."/>
            <person name="Ma J."/>
        </authorList>
    </citation>
    <scope>NUCLEOTIDE SEQUENCE [LARGE SCALE GENOMIC DNA]</scope>
    <source>
        <strain evidence="6 7">DSM 29988</strain>
    </source>
</reference>
<evidence type="ECO:0000256" key="2">
    <source>
        <dbReference type="ARBA" id="ARBA00022801"/>
    </source>
</evidence>
<dbReference type="AlphaFoldDB" id="A0ABD5ZGH4"/>
<gene>
    <name evidence="6" type="ORF">ACFQJC_11715</name>
</gene>
<dbReference type="Proteomes" id="UP001596481">
    <property type="component" value="Unassembled WGS sequence"/>
</dbReference>
<dbReference type="RefSeq" id="WP_390223667.1">
    <property type="nucleotide sequence ID" value="NZ_JBHTAA010000005.1"/>
</dbReference>
<proteinExistence type="inferred from homology"/>
<evidence type="ECO:0000256" key="1">
    <source>
        <dbReference type="ARBA" id="ARBA00022723"/>
    </source>
</evidence>
<feature type="domain" description="Calcineurin-like phosphoesterase" evidence="5">
    <location>
        <begin position="26"/>
        <end position="233"/>
    </location>
</feature>
<keyword evidence="7" id="KW-1185">Reference proteome</keyword>
<name>A0ABD5ZGH4_9EURY</name>
<dbReference type="GO" id="GO:0016787">
    <property type="term" value="F:hydrolase activity"/>
    <property type="evidence" value="ECO:0007669"/>
    <property type="project" value="UniProtKB-KW"/>
</dbReference>
<dbReference type="InterPro" id="IPR050884">
    <property type="entry name" value="CNP_phosphodiesterase-III"/>
</dbReference>
<dbReference type="Gene3D" id="3.60.21.10">
    <property type="match status" value="1"/>
</dbReference>
<protein>
    <submittedName>
        <fullName evidence="6">Metallophosphoesterase family protein</fullName>
        <ecNumber evidence="6">3.1.-.-</ecNumber>
    </submittedName>
</protein>